<feature type="region of interest" description="Disordered" evidence="1">
    <location>
        <begin position="16"/>
        <end position="39"/>
    </location>
</feature>
<gene>
    <name evidence="2" type="ORF">EXIGLDRAFT_773621</name>
</gene>
<keyword evidence="3" id="KW-1185">Reference proteome</keyword>
<dbReference type="EMBL" id="KV426124">
    <property type="protein sequence ID" value="KZV87474.1"/>
    <property type="molecule type" value="Genomic_DNA"/>
</dbReference>
<evidence type="ECO:0000313" key="2">
    <source>
        <dbReference type="EMBL" id="KZV87474.1"/>
    </source>
</evidence>
<feature type="region of interest" description="Disordered" evidence="1">
    <location>
        <begin position="194"/>
        <end position="261"/>
    </location>
</feature>
<feature type="compositionally biased region" description="Polar residues" evidence="1">
    <location>
        <begin position="194"/>
        <end position="240"/>
    </location>
</feature>
<accession>A0A165EQG4</accession>
<organism evidence="2 3">
    <name type="scientific">Exidia glandulosa HHB12029</name>
    <dbReference type="NCBI Taxonomy" id="1314781"/>
    <lineage>
        <taxon>Eukaryota</taxon>
        <taxon>Fungi</taxon>
        <taxon>Dikarya</taxon>
        <taxon>Basidiomycota</taxon>
        <taxon>Agaricomycotina</taxon>
        <taxon>Agaricomycetes</taxon>
        <taxon>Auriculariales</taxon>
        <taxon>Exidiaceae</taxon>
        <taxon>Exidia</taxon>
    </lineage>
</organism>
<name>A0A165EQG4_EXIGL</name>
<dbReference type="InParanoid" id="A0A165EQG4"/>
<dbReference type="AlphaFoldDB" id="A0A165EQG4"/>
<protein>
    <submittedName>
        <fullName evidence="2">Uncharacterized protein</fullName>
    </submittedName>
</protein>
<proteinExistence type="predicted"/>
<dbReference type="Proteomes" id="UP000077266">
    <property type="component" value="Unassembled WGS sequence"/>
</dbReference>
<sequence length="326" mass="34321">MPSSVVPEAAVLEQLPRATPESLEASQPVGGLSSTLDADTGTSVAQDKLAPTQETNVLIDCSLATARRNSDADQSLPMTVFTKPFALRRRSLDKVDEANADNPGDEYEDDILADLLDWVLETAKQFDTVTGDWSLITEFYKNSDGLRQGDDLRVEIQPHRLAGKVVGHVRAIAPGKVDTPAAAPVQLLYNPVGSSTSLHRPSGSRANSPVLSRSTSVTSETIGLGMTTSPLHSVRGSATSLDRADHSPPQSIRTLTRAPSPVSGAINAPAAATPLSIQSGFASFTPQPPEIVSSPSAPELHVQLASEETLATPVDGYATPAITFVL</sequence>
<reference evidence="2 3" key="1">
    <citation type="journal article" date="2016" name="Mol. Biol. Evol.">
        <title>Comparative Genomics of Early-Diverging Mushroom-Forming Fungi Provides Insights into the Origins of Lignocellulose Decay Capabilities.</title>
        <authorList>
            <person name="Nagy L.G."/>
            <person name="Riley R."/>
            <person name="Tritt A."/>
            <person name="Adam C."/>
            <person name="Daum C."/>
            <person name="Floudas D."/>
            <person name="Sun H."/>
            <person name="Yadav J.S."/>
            <person name="Pangilinan J."/>
            <person name="Larsson K.H."/>
            <person name="Matsuura K."/>
            <person name="Barry K."/>
            <person name="Labutti K."/>
            <person name="Kuo R."/>
            <person name="Ohm R.A."/>
            <person name="Bhattacharya S.S."/>
            <person name="Shirouzu T."/>
            <person name="Yoshinaga Y."/>
            <person name="Martin F.M."/>
            <person name="Grigoriev I.V."/>
            <person name="Hibbett D.S."/>
        </authorList>
    </citation>
    <scope>NUCLEOTIDE SEQUENCE [LARGE SCALE GENOMIC DNA]</scope>
    <source>
        <strain evidence="2 3">HHB12029</strain>
    </source>
</reference>
<evidence type="ECO:0000256" key="1">
    <source>
        <dbReference type="SAM" id="MobiDB-lite"/>
    </source>
</evidence>
<evidence type="ECO:0000313" key="3">
    <source>
        <dbReference type="Proteomes" id="UP000077266"/>
    </source>
</evidence>